<dbReference type="InterPro" id="IPR012373">
    <property type="entry name" value="Ferrdict_sens_TM"/>
</dbReference>
<dbReference type="InterPro" id="IPR032508">
    <property type="entry name" value="FecR_C"/>
</dbReference>
<gene>
    <name evidence="4" type="ordered locus">Phep_2894</name>
</gene>
<dbReference type="Pfam" id="PF16344">
    <property type="entry name" value="FecR_C"/>
    <property type="match status" value="1"/>
</dbReference>
<protein>
    <submittedName>
        <fullName evidence="4">FecR protein</fullName>
    </submittedName>
</protein>
<name>C6Y1V0_PEDHD</name>
<evidence type="ECO:0000259" key="3">
    <source>
        <dbReference type="Pfam" id="PF16344"/>
    </source>
</evidence>
<dbReference type="PANTHER" id="PTHR30273:SF2">
    <property type="entry name" value="PROTEIN FECR"/>
    <property type="match status" value="1"/>
</dbReference>
<dbReference type="GO" id="GO:0016989">
    <property type="term" value="F:sigma factor antagonist activity"/>
    <property type="evidence" value="ECO:0007669"/>
    <property type="project" value="TreeGrafter"/>
</dbReference>
<dbReference type="Pfam" id="PF04773">
    <property type="entry name" value="FecR"/>
    <property type="match status" value="1"/>
</dbReference>
<feature type="domain" description="Protein FecR C-terminal" evidence="3">
    <location>
        <begin position="320"/>
        <end position="388"/>
    </location>
</feature>
<feature type="transmembrane region" description="Helical" evidence="1">
    <location>
        <begin position="79"/>
        <end position="99"/>
    </location>
</feature>
<evidence type="ECO:0000313" key="5">
    <source>
        <dbReference type="Proteomes" id="UP000000852"/>
    </source>
</evidence>
<dbReference type="EMBL" id="CP001681">
    <property type="protein sequence ID" value="ACU05092.1"/>
    <property type="molecule type" value="Genomic_DNA"/>
</dbReference>
<reference evidence="4 5" key="1">
    <citation type="journal article" date="2009" name="Stand. Genomic Sci.">
        <title>Complete genome sequence of Pedobacter heparinus type strain (HIM 762-3).</title>
        <authorList>
            <person name="Han C."/>
            <person name="Spring S."/>
            <person name="Lapidus A."/>
            <person name="Del Rio T.G."/>
            <person name="Tice H."/>
            <person name="Copeland A."/>
            <person name="Cheng J.F."/>
            <person name="Lucas S."/>
            <person name="Chen F."/>
            <person name="Nolan M."/>
            <person name="Bruce D."/>
            <person name="Goodwin L."/>
            <person name="Pitluck S."/>
            <person name="Ivanova N."/>
            <person name="Mavromatis K."/>
            <person name="Mikhailova N."/>
            <person name="Pati A."/>
            <person name="Chen A."/>
            <person name="Palaniappan K."/>
            <person name="Land M."/>
            <person name="Hauser L."/>
            <person name="Chang Y.J."/>
            <person name="Jeffries C.C."/>
            <person name="Saunders E."/>
            <person name="Chertkov O."/>
            <person name="Brettin T."/>
            <person name="Goker M."/>
            <person name="Rohde M."/>
            <person name="Bristow J."/>
            <person name="Eisen J.A."/>
            <person name="Markowitz V."/>
            <person name="Hugenholtz P."/>
            <person name="Kyrpides N.C."/>
            <person name="Klenk H.P."/>
            <person name="Detter J.C."/>
        </authorList>
    </citation>
    <scope>NUCLEOTIDE SEQUENCE [LARGE SCALE GENOMIC DNA]</scope>
    <source>
        <strain evidence="5">ATCC 13125 / DSM 2366 / CIP 104194 / JCM 7457 / NBRC 12017 / NCIMB 9290 / NRRL B-14731 / HIM 762-3</strain>
    </source>
</reference>
<organism evidence="4 5">
    <name type="scientific">Pedobacter heparinus (strain ATCC 13125 / DSM 2366 / CIP 104194 / JCM 7457 / NBRC 12017 / NCIMB 9290 / NRRL B-14731 / HIM 762-3)</name>
    <dbReference type="NCBI Taxonomy" id="485917"/>
    <lineage>
        <taxon>Bacteria</taxon>
        <taxon>Pseudomonadati</taxon>
        <taxon>Bacteroidota</taxon>
        <taxon>Sphingobacteriia</taxon>
        <taxon>Sphingobacteriales</taxon>
        <taxon>Sphingobacteriaceae</taxon>
        <taxon>Pedobacter</taxon>
    </lineage>
</organism>
<dbReference type="KEGG" id="phe:Phep_2894"/>
<dbReference type="HOGENOM" id="CLU_050192_1_0_10"/>
<keyword evidence="1" id="KW-1133">Transmembrane helix</keyword>
<evidence type="ECO:0000313" key="4">
    <source>
        <dbReference type="EMBL" id="ACU05092.1"/>
    </source>
</evidence>
<dbReference type="InterPro" id="IPR006860">
    <property type="entry name" value="FecR"/>
</dbReference>
<evidence type="ECO:0000256" key="1">
    <source>
        <dbReference type="SAM" id="Phobius"/>
    </source>
</evidence>
<proteinExistence type="predicted"/>
<dbReference type="Gene3D" id="2.60.120.1440">
    <property type="match status" value="1"/>
</dbReference>
<dbReference type="Gene3D" id="3.55.50.30">
    <property type="match status" value="1"/>
</dbReference>
<keyword evidence="5" id="KW-1185">Reference proteome</keyword>
<keyword evidence="1" id="KW-0472">Membrane</keyword>
<feature type="domain" description="FecR protein" evidence="2">
    <location>
        <begin position="184"/>
        <end position="278"/>
    </location>
</feature>
<dbReference type="PANTHER" id="PTHR30273">
    <property type="entry name" value="PERIPLASMIC SIGNAL SENSOR AND SIGMA FACTOR ACTIVATOR FECR-RELATED"/>
    <property type="match status" value="1"/>
</dbReference>
<accession>C6Y1V0</accession>
<sequence>MSPNIMEKEKLFKLLEKIESGSATTEELAQYNQLYMHFQKAEDWDTLTMGEKQKIEKEMYTSISEAIEVPSKQKKSYSLFNYAAAAVLLITVSIGFYFYKLNPAVVTKKQDSKAVHIHDRPPGGNKATLTLNNGTKISLTDASNGDLVKRSGISITKAADGQLVYKVLGPAKNQANAAMEYNSISTPNGGQYQILLSDGSKVWLNDASSLKFPTVFTGEMRNVELSGEAYFEVSKNEKMPFTVNAKGTSVLVLGTHFNIMAYPDEKAVRTTLLEGAVKLVHADDEAFLKPGEQGTIKEKGGGFKVREADIAAVMAWKNGYFLLDNASLPQLMRQISRWYDVDVVYASGNLKDHEFVGEVSRKYSLMKILKILELSGLTFKLEGRTLTVK</sequence>
<keyword evidence="1" id="KW-0812">Transmembrane</keyword>
<dbReference type="eggNOG" id="COG3712">
    <property type="taxonomic scope" value="Bacteria"/>
</dbReference>
<dbReference type="AlphaFoldDB" id="C6Y1V0"/>
<dbReference type="FunFam" id="2.60.120.1440:FF:000001">
    <property type="entry name" value="Putative anti-sigma factor"/>
    <property type="match status" value="1"/>
</dbReference>
<dbReference type="STRING" id="485917.Phep_2894"/>
<dbReference type="Proteomes" id="UP000000852">
    <property type="component" value="Chromosome"/>
</dbReference>
<evidence type="ECO:0000259" key="2">
    <source>
        <dbReference type="Pfam" id="PF04773"/>
    </source>
</evidence>